<dbReference type="SFLD" id="SFLDS00019">
    <property type="entry name" value="Glutathione_Transferase_(cytos"/>
    <property type="match status" value="1"/>
</dbReference>
<dbReference type="InterPro" id="IPR007494">
    <property type="entry name" value="Glutaredoxin2_C"/>
</dbReference>
<dbReference type="PROSITE" id="PS00195">
    <property type="entry name" value="GLUTAREDOXIN_1"/>
    <property type="match status" value="1"/>
</dbReference>
<dbReference type="NCBIfam" id="NF007702">
    <property type="entry name" value="PRK10387.1"/>
    <property type="match status" value="1"/>
</dbReference>
<dbReference type="RefSeq" id="WP_116631968.1">
    <property type="nucleotide sequence ID" value="NZ_QENU01000008.1"/>
</dbReference>
<dbReference type="Pfam" id="PF04399">
    <property type="entry name" value="Glutaredoxin2_C"/>
    <property type="match status" value="1"/>
</dbReference>
<dbReference type="SFLD" id="SFLDG01204">
    <property type="entry name" value="Grx2-like.1"/>
    <property type="match status" value="1"/>
</dbReference>
<dbReference type="Gene3D" id="1.20.1050.10">
    <property type="match status" value="1"/>
</dbReference>
<keyword evidence="3" id="KW-1185">Reference proteome</keyword>
<proteinExistence type="predicted"/>
<dbReference type="AlphaFoldDB" id="A0A2U0SQ18"/>
<feature type="domain" description="GST N-terminal" evidence="1">
    <location>
        <begin position="1"/>
        <end position="77"/>
    </location>
</feature>
<sequence length="216" mass="24352">MKLYVYDHCPYCVRARMIFGFKKLSVELIILANDDEATPIGLVGKKVVPILVKEDGSAMPESLDIVKYIDDNFGETVLSEQVRPEIEAWIKQVGEYYNHLLSPRFVQLDLAEFASQSAVNYFTKKKTTLIGDFAENLANSLQYIAKINADLTALSELIHADDKANGAQLSLEDIMLFPMLRNLTCVKGIVYPANVERYLHKMAELAQVSLYLDRAI</sequence>
<accession>A0A2U0SQ18</accession>
<dbReference type="InterPro" id="IPR011901">
    <property type="entry name" value="Grx2"/>
</dbReference>
<dbReference type="CDD" id="cd03037">
    <property type="entry name" value="GST_N_GRX2"/>
    <property type="match status" value="1"/>
</dbReference>
<dbReference type="EMBL" id="QENU01000008">
    <property type="protein sequence ID" value="PVX33441.1"/>
    <property type="molecule type" value="Genomic_DNA"/>
</dbReference>
<dbReference type="NCBIfam" id="TIGR02182">
    <property type="entry name" value="GRXB"/>
    <property type="match status" value="1"/>
</dbReference>
<dbReference type="InterPro" id="IPR011767">
    <property type="entry name" value="GLR_AS"/>
</dbReference>
<dbReference type="Proteomes" id="UP000245909">
    <property type="component" value="Unassembled WGS sequence"/>
</dbReference>
<evidence type="ECO:0000259" key="1">
    <source>
        <dbReference type="PROSITE" id="PS50404"/>
    </source>
</evidence>
<dbReference type="GO" id="GO:0005829">
    <property type="term" value="C:cytosol"/>
    <property type="evidence" value="ECO:0007669"/>
    <property type="project" value="InterPro"/>
</dbReference>
<dbReference type="InterPro" id="IPR036282">
    <property type="entry name" value="Glutathione-S-Trfase_C_sf"/>
</dbReference>
<dbReference type="SUPFAM" id="SSF47616">
    <property type="entry name" value="GST C-terminal domain-like"/>
    <property type="match status" value="1"/>
</dbReference>
<organism evidence="2 3">
    <name type="scientific">Alitibacter langaaensis DSM 22999</name>
    <dbReference type="NCBI Taxonomy" id="1122935"/>
    <lineage>
        <taxon>Bacteria</taxon>
        <taxon>Pseudomonadati</taxon>
        <taxon>Pseudomonadota</taxon>
        <taxon>Gammaproteobacteria</taxon>
        <taxon>Pasteurellales</taxon>
        <taxon>Pasteurellaceae</taxon>
        <taxon>Alitibacter</taxon>
    </lineage>
</organism>
<dbReference type="SUPFAM" id="SSF52833">
    <property type="entry name" value="Thioredoxin-like"/>
    <property type="match status" value="1"/>
</dbReference>
<dbReference type="CDD" id="cd03199">
    <property type="entry name" value="GST_C_GRX2"/>
    <property type="match status" value="1"/>
</dbReference>
<dbReference type="SFLD" id="SFLDG01183">
    <property type="entry name" value="Grx2-like"/>
    <property type="match status" value="1"/>
</dbReference>
<gene>
    <name evidence="2" type="ORF">C8D76_10825</name>
</gene>
<dbReference type="OrthoDB" id="5291571at2"/>
<reference evidence="2 3" key="1">
    <citation type="submission" date="2018-05" db="EMBL/GenBank/DDBJ databases">
        <title>Genomic Encyclopedia of Type Strains, Phase IV (KMG-IV): sequencing the most valuable type-strain genomes for metagenomic binning, comparative biology and taxonomic classification.</title>
        <authorList>
            <person name="Goeker M."/>
        </authorList>
    </citation>
    <scope>NUCLEOTIDE SEQUENCE [LARGE SCALE GENOMIC DNA]</scope>
    <source>
        <strain evidence="2 3">DSM 22999</strain>
    </source>
</reference>
<dbReference type="InterPro" id="IPR040079">
    <property type="entry name" value="Glutathione_S-Trfase"/>
</dbReference>
<dbReference type="InterPro" id="IPR036249">
    <property type="entry name" value="Thioredoxin-like_sf"/>
</dbReference>
<protein>
    <submittedName>
        <fullName evidence="2">Glutaredoxin 2</fullName>
    </submittedName>
</protein>
<dbReference type="Gene3D" id="3.40.30.10">
    <property type="entry name" value="Glutaredoxin"/>
    <property type="match status" value="1"/>
</dbReference>
<evidence type="ECO:0000313" key="2">
    <source>
        <dbReference type="EMBL" id="PVX33441.1"/>
    </source>
</evidence>
<name>A0A2U0SQ18_9PAST</name>
<dbReference type="PROSITE" id="PS50404">
    <property type="entry name" value="GST_NTER"/>
    <property type="match status" value="1"/>
</dbReference>
<comment type="caution">
    <text evidence="2">The sequence shown here is derived from an EMBL/GenBank/DDBJ whole genome shotgun (WGS) entry which is preliminary data.</text>
</comment>
<dbReference type="Pfam" id="PF13417">
    <property type="entry name" value="GST_N_3"/>
    <property type="match status" value="1"/>
</dbReference>
<evidence type="ECO:0000313" key="3">
    <source>
        <dbReference type="Proteomes" id="UP000245909"/>
    </source>
</evidence>
<dbReference type="InterPro" id="IPR004045">
    <property type="entry name" value="Glutathione_S-Trfase_N"/>
</dbReference>